<dbReference type="Gene3D" id="3.40.190.290">
    <property type="match status" value="1"/>
</dbReference>
<dbReference type="InterPro" id="IPR036390">
    <property type="entry name" value="WH_DNA-bd_sf"/>
</dbReference>
<evidence type="ECO:0000256" key="1">
    <source>
        <dbReference type="ARBA" id="ARBA00009437"/>
    </source>
</evidence>
<dbReference type="SUPFAM" id="SSF53850">
    <property type="entry name" value="Periplasmic binding protein-like II"/>
    <property type="match status" value="1"/>
</dbReference>
<reference evidence="6 7" key="1">
    <citation type="submission" date="2020-02" db="EMBL/GenBank/DDBJ databases">
        <title>Genome sequence of Roseobacter ponti.</title>
        <authorList>
            <person name="Hollensteiner J."/>
            <person name="Schneider D."/>
            <person name="Poehlein A."/>
            <person name="Daniel R."/>
        </authorList>
    </citation>
    <scope>NUCLEOTIDE SEQUENCE [LARGE SCALE GENOMIC DNA]</scope>
    <source>
        <strain evidence="6 7">DSM 106830</strain>
    </source>
</reference>
<sequence>MRLDPAHLAALAAIVRQGSFDAAAGQLGVTASAISQRIKALEERMGTVLIERGQPCVPTAAGARLAQHAEDLALLEAQVLERLAPDTTGTQPRLRIAVNADSLATWLIPALAEAPPLLFDLVIDDQDHSADWLRRGSVSAAITGHATPVPGCDCSALGQFRYIATASPSFMAEWFADGVTADSLARAPMMAFNAKDRLQHRWITEVTGDRLSPPTHHMASTHAFVDAALCGLGWGMNPVSLVRGHIDAGRLVALVPDAPLDIALYWQTNRLMARALEPLWRALKTAAGRDLQQSLTRL</sequence>
<keyword evidence="3" id="KW-0238">DNA-binding</keyword>
<dbReference type="Gene3D" id="1.10.10.10">
    <property type="entry name" value="Winged helix-like DNA-binding domain superfamily/Winged helix DNA-binding domain"/>
    <property type="match status" value="1"/>
</dbReference>
<name>A0A858SS78_9RHOB</name>
<dbReference type="GO" id="GO:0003700">
    <property type="term" value="F:DNA-binding transcription factor activity"/>
    <property type="evidence" value="ECO:0007669"/>
    <property type="project" value="InterPro"/>
</dbReference>
<dbReference type="InterPro" id="IPR005119">
    <property type="entry name" value="LysR_subst-bd"/>
</dbReference>
<dbReference type="Pfam" id="PF00126">
    <property type="entry name" value="HTH_1"/>
    <property type="match status" value="1"/>
</dbReference>
<dbReference type="Pfam" id="PF03466">
    <property type="entry name" value="LysR_substrate"/>
    <property type="match status" value="1"/>
</dbReference>
<evidence type="ECO:0000256" key="4">
    <source>
        <dbReference type="ARBA" id="ARBA00023163"/>
    </source>
</evidence>
<dbReference type="RefSeq" id="WP_169639676.1">
    <property type="nucleotide sequence ID" value="NZ_CP048788.1"/>
</dbReference>
<dbReference type="SUPFAM" id="SSF46785">
    <property type="entry name" value="Winged helix' DNA-binding domain"/>
    <property type="match status" value="1"/>
</dbReference>
<keyword evidence="2" id="KW-0805">Transcription regulation</keyword>
<protein>
    <submittedName>
        <fullName evidence="6">LysR family transcriptional regulator ArgP</fullName>
    </submittedName>
</protein>
<dbReference type="GO" id="GO:0003677">
    <property type="term" value="F:DNA binding"/>
    <property type="evidence" value="ECO:0007669"/>
    <property type="project" value="UniProtKB-KW"/>
</dbReference>
<evidence type="ECO:0000256" key="3">
    <source>
        <dbReference type="ARBA" id="ARBA00023125"/>
    </source>
</evidence>
<evidence type="ECO:0000259" key="5">
    <source>
        <dbReference type="PROSITE" id="PS50931"/>
    </source>
</evidence>
<dbReference type="InterPro" id="IPR000847">
    <property type="entry name" value="LysR_HTH_N"/>
</dbReference>
<gene>
    <name evidence="6" type="ORF">G3256_04455</name>
</gene>
<keyword evidence="4" id="KW-0804">Transcription</keyword>
<dbReference type="PROSITE" id="PS50931">
    <property type="entry name" value="HTH_LYSR"/>
    <property type="match status" value="1"/>
</dbReference>
<dbReference type="NCBIfam" id="TIGR03298">
    <property type="entry name" value="argP"/>
    <property type="match status" value="1"/>
</dbReference>
<keyword evidence="7" id="KW-1185">Reference proteome</keyword>
<dbReference type="PANTHER" id="PTHR30579:SF2">
    <property type="entry name" value="HTH-TYPE TRANSCRIPTIONAL REGULATOR ARGP"/>
    <property type="match status" value="1"/>
</dbReference>
<dbReference type="NCBIfam" id="NF002964">
    <property type="entry name" value="PRK03635.1"/>
    <property type="match status" value="1"/>
</dbReference>
<evidence type="ECO:0000313" key="6">
    <source>
        <dbReference type="EMBL" id="QJF50461.1"/>
    </source>
</evidence>
<dbReference type="NCBIfam" id="NF009888">
    <property type="entry name" value="PRK13348.1"/>
    <property type="match status" value="1"/>
</dbReference>
<dbReference type="EMBL" id="CP048788">
    <property type="protein sequence ID" value="QJF50461.1"/>
    <property type="molecule type" value="Genomic_DNA"/>
</dbReference>
<dbReference type="InterPro" id="IPR036388">
    <property type="entry name" value="WH-like_DNA-bd_sf"/>
</dbReference>
<organism evidence="6 7">
    <name type="scientific">Roseobacter ponti</name>
    <dbReference type="NCBI Taxonomy" id="1891787"/>
    <lineage>
        <taxon>Bacteria</taxon>
        <taxon>Pseudomonadati</taxon>
        <taxon>Pseudomonadota</taxon>
        <taxon>Alphaproteobacteria</taxon>
        <taxon>Rhodobacterales</taxon>
        <taxon>Roseobacteraceae</taxon>
        <taxon>Roseobacter</taxon>
    </lineage>
</organism>
<dbReference type="Proteomes" id="UP000503308">
    <property type="component" value="Chromosome"/>
</dbReference>
<dbReference type="AlphaFoldDB" id="A0A858SS78"/>
<proteinExistence type="inferred from homology"/>
<evidence type="ECO:0000256" key="2">
    <source>
        <dbReference type="ARBA" id="ARBA00023015"/>
    </source>
</evidence>
<accession>A0A858SS78</accession>
<feature type="domain" description="HTH lysR-type" evidence="5">
    <location>
        <begin position="3"/>
        <end position="59"/>
    </location>
</feature>
<dbReference type="PANTHER" id="PTHR30579">
    <property type="entry name" value="TRANSCRIPTIONAL REGULATOR"/>
    <property type="match status" value="1"/>
</dbReference>
<dbReference type="KEGG" id="rpon:G3256_04455"/>
<comment type="similarity">
    <text evidence="1">Belongs to the LysR transcriptional regulatory family.</text>
</comment>
<evidence type="ECO:0000313" key="7">
    <source>
        <dbReference type="Proteomes" id="UP000503308"/>
    </source>
</evidence>
<dbReference type="InterPro" id="IPR017685">
    <property type="entry name" value="ArgP"/>
</dbReference>
<dbReference type="InterPro" id="IPR050176">
    <property type="entry name" value="LTTR"/>
</dbReference>